<proteinExistence type="predicted"/>
<accession>A0AAN5C6E6</accession>
<keyword evidence="1" id="KW-0812">Transmembrane</keyword>
<dbReference type="EMBL" id="BTRK01000001">
    <property type="protein sequence ID" value="GMR32420.1"/>
    <property type="molecule type" value="Genomic_DNA"/>
</dbReference>
<feature type="transmembrane region" description="Helical" evidence="1">
    <location>
        <begin position="234"/>
        <end position="253"/>
    </location>
</feature>
<reference evidence="3" key="1">
    <citation type="submission" date="2022-10" db="EMBL/GenBank/DDBJ databases">
        <title>Genome assembly of Pristionchus species.</title>
        <authorList>
            <person name="Yoshida K."/>
            <person name="Sommer R.J."/>
        </authorList>
    </citation>
    <scope>NUCLEOTIDE SEQUENCE [LARGE SCALE GENOMIC DNA]</scope>
    <source>
        <strain evidence="3">RS5460</strain>
    </source>
</reference>
<evidence type="ECO:0000313" key="3">
    <source>
        <dbReference type="Proteomes" id="UP001328107"/>
    </source>
</evidence>
<gene>
    <name evidence="2" type="ORF">PMAYCL1PPCAC_02615</name>
</gene>
<keyword evidence="1" id="KW-0472">Membrane</keyword>
<feature type="non-terminal residue" evidence="2">
    <location>
        <position position="1"/>
    </location>
</feature>
<sequence length="260" mass="30429">AYENLKSQSKSSMNKVLQQEQSADDFFKVPNLTEGLAFYVPLPQWYVIYSIQLPYPSTESFREMNKYFIMLLITFFCTLITLLIAIVHVSVWRRMEGEGFGYSDLLHFQVRELTTIAQQSLLHRGGRRLLSDQLKACKESIKYKAFPFCCCGCLPVVAPSVRNIRKLENFISQSCRIVLQVADICAMRETGKTHNWWFVSSYVFSFITMTAALYFSFVVFNLNRDTKNKSRYNYLFYMVNISQILYTAQRYFLKNYSIVI</sequence>
<keyword evidence="1" id="KW-1133">Transmembrane helix</keyword>
<dbReference type="Proteomes" id="UP001328107">
    <property type="component" value="Unassembled WGS sequence"/>
</dbReference>
<feature type="transmembrane region" description="Helical" evidence="1">
    <location>
        <begin position="196"/>
        <end position="222"/>
    </location>
</feature>
<evidence type="ECO:0000313" key="2">
    <source>
        <dbReference type="EMBL" id="GMR32420.1"/>
    </source>
</evidence>
<protein>
    <submittedName>
        <fullName evidence="2">Uncharacterized protein</fullName>
    </submittedName>
</protein>
<name>A0AAN5C6E6_9BILA</name>
<dbReference type="AlphaFoldDB" id="A0AAN5C6E6"/>
<organism evidence="2 3">
    <name type="scientific">Pristionchus mayeri</name>
    <dbReference type="NCBI Taxonomy" id="1317129"/>
    <lineage>
        <taxon>Eukaryota</taxon>
        <taxon>Metazoa</taxon>
        <taxon>Ecdysozoa</taxon>
        <taxon>Nematoda</taxon>
        <taxon>Chromadorea</taxon>
        <taxon>Rhabditida</taxon>
        <taxon>Rhabditina</taxon>
        <taxon>Diplogasteromorpha</taxon>
        <taxon>Diplogasteroidea</taxon>
        <taxon>Neodiplogasteridae</taxon>
        <taxon>Pristionchus</taxon>
    </lineage>
</organism>
<feature type="transmembrane region" description="Helical" evidence="1">
    <location>
        <begin position="67"/>
        <end position="91"/>
    </location>
</feature>
<evidence type="ECO:0000256" key="1">
    <source>
        <dbReference type="SAM" id="Phobius"/>
    </source>
</evidence>
<comment type="caution">
    <text evidence="2">The sequence shown here is derived from an EMBL/GenBank/DDBJ whole genome shotgun (WGS) entry which is preliminary data.</text>
</comment>
<keyword evidence="3" id="KW-1185">Reference proteome</keyword>